<dbReference type="InterPro" id="IPR029047">
    <property type="entry name" value="HSP70_peptide-bd_sf"/>
</dbReference>
<accession>A0ABR4QRX5</accession>
<evidence type="ECO:0000256" key="3">
    <source>
        <dbReference type="ARBA" id="ARBA00022840"/>
    </source>
</evidence>
<dbReference type="SUPFAM" id="SSF53067">
    <property type="entry name" value="Actin-like ATPase domain"/>
    <property type="match status" value="2"/>
</dbReference>
<evidence type="ECO:0000256" key="4">
    <source>
        <dbReference type="RuleBase" id="RU003322"/>
    </source>
</evidence>
<dbReference type="InterPro" id="IPR018181">
    <property type="entry name" value="Heat_shock_70_CS"/>
</dbReference>
<keyword evidence="5" id="KW-0175">Coiled coil</keyword>
<evidence type="ECO:0000313" key="6">
    <source>
        <dbReference type="EMBL" id="KAL5112409.1"/>
    </source>
</evidence>
<keyword evidence="2 4" id="KW-0547">Nucleotide-binding</keyword>
<dbReference type="Gene3D" id="3.30.420.40">
    <property type="match status" value="2"/>
</dbReference>
<dbReference type="NCBIfam" id="NF001413">
    <property type="entry name" value="PRK00290.1"/>
    <property type="match status" value="1"/>
</dbReference>
<dbReference type="CDD" id="cd10234">
    <property type="entry name" value="ASKHA_NBD_HSP70_DnaK-like"/>
    <property type="match status" value="1"/>
</dbReference>
<dbReference type="Gene3D" id="2.60.34.10">
    <property type="entry name" value="Substrate Binding Domain Of DNAk, Chain A, domain 1"/>
    <property type="match status" value="1"/>
</dbReference>
<dbReference type="SUPFAM" id="SSF100920">
    <property type="entry name" value="Heat shock protein 70kD (HSP70), peptide-binding domain"/>
    <property type="match status" value="1"/>
</dbReference>
<protein>
    <submittedName>
        <fullName evidence="6">Stress-70 protein mitochondrial</fullName>
    </submittedName>
</protein>
<dbReference type="PANTHER" id="PTHR19375">
    <property type="entry name" value="HEAT SHOCK PROTEIN 70KDA"/>
    <property type="match status" value="1"/>
</dbReference>
<evidence type="ECO:0000256" key="1">
    <source>
        <dbReference type="ARBA" id="ARBA00007381"/>
    </source>
</evidence>
<dbReference type="Pfam" id="PF00012">
    <property type="entry name" value="HSP70"/>
    <property type="match status" value="1"/>
</dbReference>
<evidence type="ECO:0000256" key="2">
    <source>
        <dbReference type="ARBA" id="ARBA00022741"/>
    </source>
</evidence>
<feature type="coiled-coil region" evidence="5">
    <location>
        <begin position="604"/>
        <end position="631"/>
    </location>
</feature>
<gene>
    <name evidence="6" type="ORF">TcWFU_006901</name>
</gene>
<comment type="caution">
    <text evidence="6">The sequence shown here is derived from an EMBL/GenBank/DDBJ whole genome shotgun (WGS) entry which is preliminary data.</text>
</comment>
<proteinExistence type="inferred from homology"/>
<dbReference type="PROSITE" id="PS00329">
    <property type="entry name" value="HSP70_2"/>
    <property type="match status" value="1"/>
</dbReference>
<dbReference type="EMBL" id="JAKROA010000001">
    <property type="protein sequence ID" value="KAL5112409.1"/>
    <property type="molecule type" value="Genomic_DNA"/>
</dbReference>
<keyword evidence="3 4" id="KW-0067">ATP-binding</keyword>
<evidence type="ECO:0000256" key="5">
    <source>
        <dbReference type="SAM" id="Coils"/>
    </source>
</evidence>
<evidence type="ECO:0000313" key="7">
    <source>
        <dbReference type="Proteomes" id="UP001651158"/>
    </source>
</evidence>
<reference evidence="6 7" key="1">
    <citation type="journal article" date="2022" name="Front. Cell. Infect. Microbiol.">
        <title>The Genomes of Two Strains of Taenia crassiceps the Animal Model for the Study of Human Cysticercosis.</title>
        <authorList>
            <person name="Bobes R.J."/>
            <person name="Estrada K."/>
            <person name="Rios-Valencia D.G."/>
            <person name="Calderon-Gallegos A."/>
            <person name="de la Torre P."/>
            <person name="Carrero J.C."/>
            <person name="Sanchez-Flores A."/>
            <person name="Laclette J.P."/>
        </authorList>
    </citation>
    <scope>NUCLEOTIDE SEQUENCE [LARGE SCALE GENOMIC DNA]</scope>
    <source>
        <strain evidence="6">WFUcys</strain>
    </source>
</reference>
<comment type="similarity">
    <text evidence="1 4">Belongs to the heat shock protein 70 family.</text>
</comment>
<dbReference type="PRINTS" id="PR00301">
    <property type="entry name" value="HEATSHOCK70"/>
</dbReference>
<name>A0ABR4QRX5_9CEST</name>
<organism evidence="6 7">
    <name type="scientific">Taenia crassiceps</name>
    <dbReference type="NCBI Taxonomy" id="6207"/>
    <lineage>
        <taxon>Eukaryota</taxon>
        <taxon>Metazoa</taxon>
        <taxon>Spiralia</taxon>
        <taxon>Lophotrochozoa</taxon>
        <taxon>Platyhelminthes</taxon>
        <taxon>Cestoda</taxon>
        <taxon>Eucestoda</taxon>
        <taxon>Cyclophyllidea</taxon>
        <taxon>Taeniidae</taxon>
        <taxon>Taenia</taxon>
    </lineage>
</organism>
<dbReference type="InterPro" id="IPR043129">
    <property type="entry name" value="ATPase_NBD"/>
</dbReference>
<keyword evidence="7" id="KW-1185">Reference proteome</keyword>
<dbReference type="PROSITE" id="PS01036">
    <property type="entry name" value="HSP70_3"/>
    <property type="match status" value="1"/>
</dbReference>
<dbReference type="Gene3D" id="3.90.640.10">
    <property type="entry name" value="Actin, Chain A, domain 4"/>
    <property type="match status" value="1"/>
</dbReference>
<dbReference type="Proteomes" id="UP001651158">
    <property type="component" value="Unassembled WGS sequence"/>
</dbReference>
<sequence length="645" mass="70383">MVLRLFSKLCLPMHRIHSSLFRLFRLPSAKYSAFVGIDLGTTNSCVAYLDNGIPQVIPNASGSRTTPSVVAFVNGTNSSILVGGPAKHQAVVNVKNTIFAVKRLIGRRFNDADIQHDLTRLPFDVKASSNGEFSFIIGDKGYTPSEVSGYILREMKSIAENFLRCEVKDAVITVPAYFNDGQRQATKEAGEYAGLTVHRIINEPTAAALAYGVDKSEDKVVAVYDFGGGTFDISLLELSKGVFEVRSTNGDTLLGGEDFDNLLAANIVDKISNPSVSADPSALQRIKEAAEEAKIALSTETQTTISLPFISTNESGHPIHFEMKLSRGEYETMVEDLVKRTIGPCEQALNDGEVSKAEISEIILVGGMTRMPIVKETVRQIFGKEPCEGVNPDEAVALGAAIQAGVLEGVIEDVLLLDVTPLSLGIETLGGAMARLIVRNTAVPARVTQVFSTAVDGQTQVEINIYQGERELARDNKLLGNFVLVDIPPQPHGVPRIEVTFDIDVNGILNVSARDQRTGKEQRFVINSTTGLSAQAVREAVVAAESHAARDRRRREVIEASRGLCSLAEDVIAKVNEFGDRLPTVEAEAVMHFCREEVLARVEELQTTEDVEELRRLNEDLQKRVLDLFQKSTRKKKDKSDGTSQ</sequence>
<dbReference type="InterPro" id="IPR013126">
    <property type="entry name" value="Hsp_70_fam"/>
</dbReference>
<dbReference type="PROSITE" id="PS00297">
    <property type="entry name" value="HSP70_1"/>
    <property type="match status" value="1"/>
</dbReference>